<feature type="compositionally biased region" description="Low complexity" evidence="1">
    <location>
        <begin position="9"/>
        <end position="20"/>
    </location>
</feature>
<dbReference type="AlphaFoldDB" id="A0A1B9IZZ1"/>
<proteinExistence type="predicted"/>
<evidence type="ECO:0000313" key="3">
    <source>
        <dbReference type="Proteomes" id="UP000092583"/>
    </source>
</evidence>
<sequence length="82" mass="8807">MPPKRITRSQAQASQASPASEESVTTISRHARHSRATDVDPNRTVKGGTPQPEVQALSSTARAPEARAVIRDCQKSTAASRR</sequence>
<reference evidence="2 3" key="1">
    <citation type="submission" date="2013-07" db="EMBL/GenBank/DDBJ databases">
        <title>The Genome Sequence of Kwoniella mangroviensis CBS10435.</title>
        <authorList>
            <consortium name="The Broad Institute Genome Sequencing Platform"/>
            <person name="Cuomo C."/>
            <person name="Litvintseva A."/>
            <person name="Chen Y."/>
            <person name="Heitman J."/>
            <person name="Sun S."/>
            <person name="Springer D."/>
            <person name="Dromer F."/>
            <person name="Young S.K."/>
            <person name="Zeng Q."/>
            <person name="Gargeya S."/>
            <person name="Fitzgerald M."/>
            <person name="Abouelleil A."/>
            <person name="Alvarado L."/>
            <person name="Berlin A.M."/>
            <person name="Chapman S.B."/>
            <person name="Dewar J."/>
            <person name="Goldberg J."/>
            <person name="Griggs A."/>
            <person name="Gujja S."/>
            <person name="Hansen M."/>
            <person name="Howarth C."/>
            <person name="Imamovic A."/>
            <person name="Larimer J."/>
            <person name="McCowan C."/>
            <person name="Murphy C."/>
            <person name="Pearson M."/>
            <person name="Priest M."/>
            <person name="Roberts A."/>
            <person name="Saif S."/>
            <person name="Shea T."/>
            <person name="Sykes S."/>
            <person name="Wortman J."/>
            <person name="Nusbaum C."/>
            <person name="Birren B."/>
        </authorList>
    </citation>
    <scope>NUCLEOTIDE SEQUENCE [LARGE SCALE GENOMIC DNA]</scope>
    <source>
        <strain evidence="2 3">CBS 10435</strain>
    </source>
</reference>
<accession>A0A1B9IZZ1</accession>
<evidence type="ECO:0000313" key="2">
    <source>
        <dbReference type="EMBL" id="OCF61098.1"/>
    </source>
</evidence>
<feature type="region of interest" description="Disordered" evidence="1">
    <location>
        <begin position="1"/>
        <end position="82"/>
    </location>
</feature>
<evidence type="ECO:0000256" key="1">
    <source>
        <dbReference type="SAM" id="MobiDB-lite"/>
    </source>
</evidence>
<feature type="compositionally biased region" description="Basic and acidic residues" evidence="1">
    <location>
        <begin position="64"/>
        <end position="74"/>
    </location>
</feature>
<organism evidence="2 3">
    <name type="scientific">Kwoniella mangroviensis CBS 10435</name>
    <dbReference type="NCBI Taxonomy" id="1331196"/>
    <lineage>
        <taxon>Eukaryota</taxon>
        <taxon>Fungi</taxon>
        <taxon>Dikarya</taxon>
        <taxon>Basidiomycota</taxon>
        <taxon>Agaricomycotina</taxon>
        <taxon>Tremellomycetes</taxon>
        <taxon>Tremellales</taxon>
        <taxon>Cryptococcaceae</taxon>
        <taxon>Kwoniella</taxon>
    </lineage>
</organism>
<dbReference type="Proteomes" id="UP000092583">
    <property type="component" value="Unassembled WGS sequence"/>
</dbReference>
<reference evidence="3" key="2">
    <citation type="submission" date="2013-12" db="EMBL/GenBank/DDBJ databases">
        <title>Evolution of pathogenesis and genome organization in the Tremellales.</title>
        <authorList>
            <person name="Cuomo C."/>
            <person name="Litvintseva A."/>
            <person name="Heitman J."/>
            <person name="Chen Y."/>
            <person name="Sun S."/>
            <person name="Springer D."/>
            <person name="Dromer F."/>
            <person name="Young S."/>
            <person name="Zeng Q."/>
            <person name="Chapman S."/>
            <person name="Gujja S."/>
            <person name="Saif S."/>
            <person name="Birren B."/>
        </authorList>
    </citation>
    <scope>NUCLEOTIDE SEQUENCE [LARGE SCALE GENOMIC DNA]</scope>
    <source>
        <strain evidence="3">CBS 10435</strain>
    </source>
</reference>
<keyword evidence="3" id="KW-1185">Reference proteome</keyword>
<gene>
    <name evidence="2" type="ORF">L486_00742</name>
</gene>
<dbReference type="EMBL" id="KI669459">
    <property type="protein sequence ID" value="OCF61098.1"/>
    <property type="molecule type" value="Genomic_DNA"/>
</dbReference>
<protein>
    <submittedName>
        <fullName evidence="2">Uncharacterized protein</fullName>
    </submittedName>
</protein>
<name>A0A1B9IZZ1_9TREE</name>